<evidence type="ECO:0000256" key="1">
    <source>
        <dbReference type="SAM" id="MobiDB-lite"/>
    </source>
</evidence>
<organism evidence="2 3">
    <name type="scientific">Actinokineospora alba</name>
    <dbReference type="NCBI Taxonomy" id="504798"/>
    <lineage>
        <taxon>Bacteria</taxon>
        <taxon>Bacillati</taxon>
        <taxon>Actinomycetota</taxon>
        <taxon>Actinomycetes</taxon>
        <taxon>Pseudonocardiales</taxon>
        <taxon>Pseudonocardiaceae</taxon>
        <taxon>Actinokineospora</taxon>
    </lineage>
</organism>
<gene>
    <name evidence="2" type="ORF">SAMN05192558_1269</name>
</gene>
<feature type="region of interest" description="Disordered" evidence="1">
    <location>
        <begin position="558"/>
        <end position="594"/>
    </location>
</feature>
<dbReference type="EMBL" id="FNJB01000026">
    <property type="protein sequence ID" value="SDP92185.1"/>
    <property type="molecule type" value="Genomic_DNA"/>
</dbReference>
<dbReference type="Proteomes" id="UP000199651">
    <property type="component" value="Unassembled WGS sequence"/>
</dbReference>
<dbReference type="Gene3D" id="3.90.176.10">
    <property type="entry name" value="Toxin ADP-ribosyltransferase, Chain A, domain 1"/>
    <property type="match status" value="1"/>
</dbReference>
<sequence>MPLLMKRREPNRGDGREMIGHTIGNALVVHPRNALRAETRDLALRLAPDPEYQLVVLDLPLESSVAVWEQAARLLPRKRCGLRLIIGGRSRETTALAGRWLCERLGRTVIAPDGSVMPGVDGTLFVDSGWSSGWMRFQPGKPPQLDGKRFPRPLWEEATLLSEILPTSAGGVAEPLPGGVWLRPRGPEAALSRHRKRLVESLPSQPDVCVVVVGCPDTPPVTTQDIVRFWSWAPEPLRAMLRLVKFGPITLPGDTRFGQAAADALGQEVICYTGIPFGSRTEPDVFTLREDGTLGWRALAEEMSYLPAEPGLPAPPSVLTAYRPPFIGVDEVTRAVFQYSPHAVLEVVPSGLWLRPPTEVGHAAAVRAAEPDATRHVVLYEEGQRHLRELAEDVLGRLDPATRYLSRLVPVDALMRQRLEVGGRALVAVPEVDDRGVASERPAFAADVSLSLETVTMSPENLRPERLMPKPAIAGPAAAVVEQDVVAPPVAPAEPPAVPVEQAAPASVHPEVGAPVDSPAAGVPFAVVEPPVALNPIAARPAGVTAIFSSVGPMPTEVPTTELVPSPAPADTSLSGVTSGDVPAPETDQAAPSPNRAPLVAALQPTPAAGAAALIPTRGLDEERTWLRRALSREYGAMSNSVTRVLSEHPGFQGAIERSAGAVLTDAVAIRLYLSDAGDDVDLPLRSGATGPHVPFARCVVAGLSRLPSHRGATMFAATPTAAEWELYRSRKFFTEWGFVHALSAPCARQQQEHEVDVLLWSMTARRTKLLEPEKEPTIDRVLFVPGTSFKVLDLAEPRPGERGLVLLRELATGEIDESGRVDTNRASLDELAVNSLRRQLDSYADAQGEVRVPPVAAARFSTLPGLVRTTATQEKTR</sequence>
<accession>A0A1H0WNX8</accession>
<name>A0A1H0WNX8_9PSEU</name>
<evidence type="ECO:0000313" key="3">
    <source>
        <dbReference type="Proteomes" id="UP000199651"/>
    </source>
</evidence>
<evidence type="ECO:0000313" key="2">
    <source>
        <dbReference type="EMBL" id="SDP92185.1"/>
    </source>
</evidence>
<reference evidence="3" key="1">
    <citation type="submission" date="2016-10" db="EMBL/GenBank/DDBJ databases">
        <authorList>
            <person name="Varghese N."/>
            <person name="Submissions S."/>
        </authorList>
    </citation>
    <scope>NUCLEOTIDE SEQUENCE [LARGE SCALE GENOMIC DNA]</scope>
    <source>
        <strain evidence="3">IBRC-M 10655</strain>
    </source>
</reference>
<protein>
    <submittedName>
        <fullName evidence="2">Uncharacterized protein</fullName>
    </submittedName>
</protein>
<keyword evidence="3" id="KW-1185">Reference proteome</keyword>
<proteinExistence type="predicted"/>
<dbReference type="STRING" id="504798.SAMN05421871_1209"/>
<dbReference type="AlphaFoldDB" id="A0A1H0WNX8"/>